<keyword evidence="5" id="KW-0460">Magnesium</keyword>
<sequence>MATVVQNLPFLDAESGAYNVIIETPKGSRNKYTYDEHLQLYRLKGVLPAGASFPFDFGFLPGTHGEDGDPLDVLLLMDEPAYPGVLVPARLIGVIAAEQTEHGNTVRNDRLLAVSSISRTHQSLQDIKDIDKHLLTEIEHFFKSYNAIKGFDFEVVGRFGAKRAQALVAAGGKLFQKMQKEGG</sequence>
<name>A0A512B1U5_9BACT</name>
<dbReference type="Pfam" id="PF00719">
    <property type="entry name" value="Pyrophosphatase"/>
    <property type="match status" value="1"/>
</dbReference>
<reference evidence="6 7" key="1">
    <citation type="submission" date="2019-07" db="EMBL/GenBank/DDBJ databases">
        <title>Whole genome shotgun sequence of Adhaeribacter aerolatus NBRC 106133.</title>
        <authorList>
            <person name="Hosoyama A."/>
            <person name="Uohara A."/>
            <person name="Ohji S."/>
            <person name="Ichikawa N."/>
        </authorList>
    </citation>
    <scope>NUCLEOTIDE SEQUENCE [LARGE SCALE GENOMIC DNA]</scope>
    <source>
        <strain evidence="6 7">NBRC 106133</strain>
    </source>
</reference>
<dbReference type="PROSITE" id="PS00387">
    <property type="entry name" value="PPASE"/>
    <property type="match status" value="1"/>
</dbReference>
<evidence type="ECO:0000313" key="6">
    <source>
        <dbReference type="EMBL" id="GEO05935.1"/>
    </source>
</evidence>
<dbReference type="EC" id="3.6.1.1" evidence="2"/>
<proteinExistence type="predicted"/>
<keyword evidence="3" id="KW-0479">Metal-binding</keyword>
<dbReference type="OrthoDB" id="5187599at2"/>
<evidence type="ECO:0000313" key="7">
    <source>
        <dbReference type="Proteomes" id="UP000321532"/>
    </source>
</evidence>
<dbReference type="SUPFAM" id="SSF50324">
    <property type="entry name" value="Inorganic pyrophosphatase"/>
    <property type="match status" value="1"/>
</dbReference>
<dbReference type="InterPro" id="IPR036649">
    <property type="entry name" value="Pyrophosphatase_sf"/>
</dbReference>
<dbReference type="GO" id="GO:0000287">
    <property type="term" value="F:magnesium ion binding"/>
    <property type="evidence" value="ECO:0007669"/>
    <property type="project" value="InterPro"/>
</dbReference>
<comment type="caution">
    <text evidence="6">The sequence shown here is derived from an EMBL/GenBank/DDBJ whole genome shotgun (WGS) entry which is preliminary data.</text>
</comment>
<dbReference type="RefSeq" id="WP_146900993.1">
    <property type="nucleotide sequence ID" value="NZ_BJYS01000029.1"/>
</dbReference>
<dbReference type="InterPro" id="IPR008162">
    <property type="entry name" value="Pyrophosphatase"/>
</dbReference>
<evidence type="ECO:0000256" key="5">
    <source>
        <dbReference type="ARBA" id="ARBA00022842"/>
    </source>
</evidence>
<evidence type="ECO:0000256" key="3">
    <source>
        <dbReference type="ARBA" id="ARBA00022723"/>
    </source>
</evidence>
<comment type="cofactor">
    <cofactor evidence="1">
        <name>Mg(2+)</name>
        <dbReference type="ChEBI" id="CHEBI:18420"/>
    </cofactor>
</comment>
<dbReference type="GO" id="GO:0006796">
    <property type="term" value="P:phosphate-containing compound metabolic process"/>
    <property type="evidence" value="ECO:0007669"/>
    <property type="project" value="InterPro"/>
</dbReference>
<evidence type="ECO:0000256" key="1">
    <source>
        <dbReference type="ARBA" id="ARBA00001946"/>
    </source>
</evidence>
<dbReference type="PANTHER" id="PTHR10286">
    <property type="entry name" value="INORGANIC PYROPHOSPHATASE"/>
    <property type="match status" value="1"/>
</dbReference>
<keyword evidence="4" id="KW-0378">Hydrolase</keyword>
<dbReference type="AlphaFoldDB" id="A0A512B1U5"/>
<organism evidence="6 7">
    <name type="scientific">Adhaeribacter aerolatus</name>
    <dbReference type="NCBI Taxonomy" id="670289"/>
    <lineage>
        <taxon>Bacteria</taxon>
        <taxon>Pseudomonadati</taxon>
        <taxon>Bacteroidota</taxon>
        <taxon>Cytophagia</taxon>
        <taxon>Cytophagales</taxon>
        <taxon>Hymenobacteraceae</taxon>
        <taxon>Adhaeribacter</taxon>
    </lineage>
</organism>
<keyword evidence="7" id="KW-1185">Reference proteome</keyword>
<dbReference type="Proteomes" id="UP000321532">
    <property type="component" value="Unassembled WGS sequence"/>
</dbReference>
<evidence type="ECO:0000256" key="2">
    <source>
        <dbReference type="ARBA" id="ARBA00012146"/>
    </source>
</evidence>
<dbReference type="GO" id="GO:0004427">
    <property type="term" value="F:inorganic diphosphate phosphatase activity"/>
    <property type="evidence" value="ECO:0007669"/>
    <property type="project" value="UniProtKB-EC"/>
</dbReference>
<dbReference type="Gene3D" id="3.90.80.10">
    <property type="entry name" value="Inorganic pyrophosphatase"/>
    <property type="match status" value="1"/>
</dbReference>
<dbReference type="EMBL" id="BJYS01000029">
    <property type="protein sequence ID" value="GEO05935.1"/>
    <property type="molecule type" value="Genomic_DNA"/>
</dbReference>
<dbReference type="GO" id="GO:0005737">
    <property type="term" value="C:cytoplasm"/>
    <property type="evidence" value="ECO:0007669"/>
    <property type="project" value="InterPro"/>
</dbReference>
<evidence type="ECO:0000256" key="4">
    <source>
        <dbReference type="ARBA" id="ARBA00022801"/>
    </source>
</evidence>
<protein>
    <recommendedName>
        <fullName evidence="2">inorganic diphosphatase</fullName>
        <ecNumber evidence="2">3.6.1.1</ecNumber>
    </recommendedName>
</protein>
<accession>A0A512B1U5</accession>
<gene>
    <name evidence="6" type="ORF">AAE02nite_35990</name>
</gene>